<sequence>MEQEESGTVTTTAEGRVYVLRVWRDGPGGGQEEISSWHATIREGANGLRRSFASLDDCIEYLYGELLRR</sequence>
<evidence type="ECO:0000313" key="2">
    <source>
        <dbReference type="Proteomes" id="UP001589733"/>
    </source>
</evidence>
<name>A0ABV6AZA6_9DEIO</name>
<organism evidence="1 2">
    <name type="scientific">Deinococcus oregonensis</name>
    <dbReference type="NCBI Taxonomy" id="1805970"/>
    <lineage>
        <taxon>Bacteria</taxon>
        <taxon>Thermotogati</taxon>
        <taxon>Deinococcota</taxon>
        <taxon>Deinococci</taxon>
        <taxon>Deinococcales</taxon>
        <taxon>Deinococcaceae</taxon>
        <taxon>Deinococcus</taxon>
    </lineage>
</organism>
<dbReference type="Proteomes" id="UP001589733">
    <property type="component" value="Unassembled WGS sequence"/>
</dbReference>
<gene>
    <name evidence="1" type="ORF">ACFFLM_12735</name>
</gene>
<evidence type="ECO:0000313" key="1">
    <source>
        <dbReference type="EMBL" id="MFB9992835.1"/>
    </source>
</evidence>
<reference evidence="1 2" key="1">
    <citation type="submission" date="2024-09" db="EMBL/GenBank/DDBJ databases">
        <authorList>
            <person name="Sun Q."/>
            <person name="Mori K."/>
        </authorList>
    </citation>
    <scope>NUCLEOTIDE SEQUENCE [LARGE SCALE GENOMIC DNA]</scope>
    <source>
        <strain evidence="1 2">JCM 13503</strain>
    </source>
</reference>
<comment type="caution">
    <text evidence="1">The sequence shown here is derived from an EMBL/GenBank/DDBJ whole genome shotgun (WGS) entry which is preliminary data.</text>
</comment>
<accession>A0ABV6AZA6</accession>
<proteinExistence type="predicted"/>
<protein>
    <submittedName>
        <fullName evidence="1">Uncharacterized protein</fullName>
    </submittedName>
</protein>
<dbReference type="RefSeq" id="WP_380010494.1">
    <property type="nucleotide sequence ID" value="NZ_JBHLYR010000039.1"/>
</dbReference>
<keyword evidence="2" id="KW-1185">Reference proteome</keyword>
<dbReference type="EMBL" id="JBHLYR010000039">
    <property type="protein sequence ID" value="MFB9992835.1"/>
    <property type="molecule type" value="Genomic_DNA"/>
</dbReference>